<evidence type="ECO:0000259" key="5">
    <source>
        <dbReference type="Pfam" id="PF00081"/>
    </source>
</evidence>
<accession>A0A9Q4B432</accession>
<dbReference type="PANTHER" id="PTHR11404">
    <property type="entry name" value="SUPEROXIDE DISMUTASE 2"/>
    <property type="match status" value="1"/>
</dbReference>
<comment type="similarity">
    <text evidence="1">Belongs to the iron/manganese superoxide dismutase family.</text>
</comment>
<evidence type="ECO:0000313" key="8">
    <source>
        <dbReference type="Proteomes" id="UP001057753"/>
    </source>
</evidence>
<keyword evidence="4" id="KW-0560">Oxidoreductase</keyword>
<dbReference type="PRINTS" id="PR01703">
    <property type="entry name" value="MNSODISMTASE"/>
</dbReference>
<protein>
    <recommendedName>
        <fullName evidence="2">superoxide dismutase</fullName>
        <ecNumber evidence="2">1.15.1.1</ecNumber>
    </recommendedName>
</protein>
<keyword evidence="8" id="KW-1185">Reference proteome</keyword>
<dbReference type="FunFam" id="3.55.40.20:FF:000004">
    <property type="entry name" value="Superoxide dismutase [Fe]"/>
    <property type="match status" value="1"/>
</dbReference>
<dbReference type="Gene3D" id="3.55.40.20">
    <property type="entry name" value="Iron/manganese superoxide dismutase, C-terminal domain"/>
    <property type="match status" value="1"/>
</dbReference>
<dbReference type="InterPro" id="IPR050265">
    <property type="entry name" value="Fe/Mn_Superoxide_Dismutase"/>
</dbReference>
<name>A0A9Q4B432_SALAG</name>
<dbReference type="InterPro" id="IPR019833">
    <property type="entry name" value="Mn/Fe_SOD_BS"/>
</dbReference>
<dbReference type="Gene3D" id="1.10.287.990">
    <property type="entry name" value="Fe,Mn superoxide dismutase (SOD) domain"/>
    <property type="match status" value="1"/>
</dbReference>
<dbReference type="RefSeq" id="WP_420878009.1">
    <property type="nucleotide sequence ID" value="NZ_JABXYM010000001.1"/>
</dbReference>
<dbReference type="GO" id="GO:0046872">
    <property type="term" value="F:metal ion binding"/>
    <property type="evidence" value="ECO:0007669"/>
    <property type="project" value="UniProtKB-KW"/>
</dbReference>
<dbReference type="InterPro" id="IPR001189">
    <property type="entry name" value="Mn/Fe_SOD"/>
</dbReference>
<reference evidence="7" key="1">
    <citation type="submission" date="2020-06" db="EMBL/GenBank/DDBJ databases">
        <title>Insight into the genomes of haloalkaliphilic bacilli from Kenyan soda lakes.</title>
        <authorList>
            <person name="Mwirichia R."/>
            <person name="Villamizar G.C."/>
            <person name="Poehlein A."/>
            <person name="Mugweru J."/>
            <person name="Kipnyargis A."/>
            <person name="Kiplimo D."/>
            <person name="Orwa P."/>
            <person name="Daniel R."/>
        </authorList>
    </citation>
    <scope>NUCLEOTIDE SEQUENCE</scope>
    <source>
        <strain evidence="7">B1096_S55</strain>
    </source>
</reference>
<evidence type="ECO:0000256" key="4">
    <source>
        <dbReference type="ARBA" id="ARBA00023002"/>
    </source>
</evidence>
<dbReference type="SUPFAM" id="SSF46609">
    <property type="entry name" value="Fe,Mn superoxide dismutase (SOD), N-terminal domain"/>
    <property type="match status" value="1"/>
</dbReference>
<dbReference type="Pfam" id="PF02777">
    <property type="entry name" value="Sod_Fe_C"/>
    <property type="match status" value="1"/>
</dbReference>
<dbReference type="AlphaFoldDB" id="A0A9Q4B432"/>
<dbReference type="Pfam" id="PF00081">
    <property type="entry name" value="Sod_Fe_N"/>
    <property type="match status" value="1"/>
</dbReference>
<sequence length="308" mass="36128">MLVPTAQEEWNTYVSQVDEWMTAVEEAISYRSEEKQKEKGHVATELESLKSLRGKLLEPLDDEKLKLAFTSQVDYVATAFEQWRTAKREVRKEPFAGNNQAVPPGGHRLPSLPYAYDALEPYISERIMRLHHLEHHQSYVDGLNKAELAMKEARETHDFELIRHWEREAAFHGAGHYLHTMFWENMSPQGGGEPSGKLREQINKDFGSFQAFKQHFSEAAKKVQGAGWALLVWAPRARKLEILQAEFHHLLSQQDIIPLLGLDVWEHAYYLQYENNREEYVEQFWNIINWRNVSDRFKEARQVTWRPL</sequence>
<dbReference type="SUPFAM" id="SSF54719">
    <property type="entry name" value="Fe,Mn superoxide dismutase (SOD), C-terminal domain"/>
    <property type="match status" value="1"/>
</dbReference>
<gene>
    <name evidence="7" type="ORF">HXA33_15585</name>
</gene>
<feature type="domain" description="Manganese/iron superoxide dismutase N-terminal" evidence="5">
    <location>
        <begin position="107"/>
        <end position="187"/>
    </location>
</feature>
<organism evidence="7 8">
    <name type="scientific">Salipaludibacillus agaradhaerens</name>
    <name type="common">Bacillus agaradhaerens</name>
    <dbReference type="NCBI Taxonomy" id="76935"/>
    <lineage>
        <taxon>Bacteria</taxon>
        <taxon>Bacillati</taxon>
        <taxon>Bacillota</taxon>
        <taxon>Bacilli</taxon>
        <taxon>Bacillales</taxon>
        <taxon>Bacillaceae</taxon>
    </lineage>
</organism>
<dbReference type="InterPro" id="IPR036324">
    <property type="entry name" value="Mn/Fe_SOD_N_sf"/>
</dbReference>
<dbReference type="EMBL" id="JABXYM010000001">
    <property type="protein sequence ID" value="MCR6097959.1"/>
    <property type="molecule type" value="Genomic_DNA"/>
</dbReference>
<dbReference type="PROSITE" id="PS00088">
    <property type="entry name" value="SOD_MN"/>
    <property type="match status" value="1"/>
</dbReference>
<evidence type="ECO:0000259" key="6">
    <source>
        <dbReference type="Pfam" id="PF02777"/>
    </source>
</evidence>
<feature type="domain" description="Manganese/iron superoxide dismutase C-terminal" evidence="6">
    <location>
        <begin position="194"/>
        <end position="296"/>
    </location>
</feature>
<dbReference type="InterPro" id="IPR036314">
    <property type="entry name" value="SOD_C_sf"/>
</dbReference>
<evidence type="ECO:0000256" key="1">
    <source>
        <dbReference type="ARBA" id="ARBA00008714"/>
    </source>
</evidence>
<dbReference type="InterPro" id="IPR019831">
    <property type="entry name" value="Mn/Fe_SOD_N"/>
</dbReference>
<comment type="caution">
    <text evidence="7">The sequence shown here is derived from an EMBL/GenBank/DDBJ whole genome shotgun (WGS) entry which is preliminary data.</text>
</comment>
<evidence type="ECO:0000256" key="3">
    <source>
        <dbReference type="ARBA" id="ARBA00022723"/>
    </source>
</evidence>
<keyword evidence="3" id="KW-0479">Metal-binding</keyword>
<proteinExistence type="inferred from homology"/>
<dbReference type="EC" id="1.15.1.1" evidence="2"/>
<evidence type="ECO:0000256" key="2">
    <source>
        <dbReference type="ARBA" id="ARBA00012682"/>
    </source>
</evidence>
<dbReference type="Proteomes" id="UP001057753">
    <property type="component" value="Unassembled WGS sequence"/>
</dbReference>
<dbReference type="GO" id="GO:0004784">
    <property type="term" value="F:superoxide dismutase activity"/>
    <property type="evidence" value="ECO:0007669"/>
    <property type="project" value="UniProtKB-EC"/>
</dbReference>
<evidence type="ECO:0000313" key="7">
    <source>
        <dbReference type="EMBL" id="MCR6097959.1"/>
    </source>
</evidence>
<dbReference type="InterPro" id="IPR019832">
    <property type="entry name" value="Mn/Fe_SOD_C"/>
</dbReference>
<dbReference type="FunFam" id="1.10.287.990:FF:000001">
    <property type="entry name" value="Superoxide dismutase"/>
    <property type="match status" value="1"/>
</dbReference>
<dbReference type="PANTHER" id="PTHR11404:SF6">
    <property type="entry name" value="SUPEROXIDE DISMUTASE [MN], MITOCHONDRIAL"/>
    <property type="match status" value="1"/>
</dbReference>